<evidence type="ECO:0000313" key="2">
    <source>
        <dbReference type="EMBL" id="KAK1768132.1"/>
    </source>
</evidence>
<keyword evidence="3" id="KW-1185">Reference proteome</keyword>
<feature type="region of interest" description="Disordered" evidence="1">
    <location>
        <begin position="324"/>
        <end position="355"/>
    </location>
</feature>
<dbReference type="GeneID" id="85313053"/>
<dbReference type="AlphaFoldDB" id="A0AAJ0FHV5"/>
<feature type="region of interest" description="Disordered" evidence="1">
    <location>
        <begin position="671"/>
        <end position="718"/>
    </location>
</feature>
<accession>A0AAJ0FHV5</accession>
<feature type="compositionally biased region" description="Basic and acidic residues" evidence="1">
    <location>
        <begin position="421"/>
        <end position="434"/>
    </location>
</feature>
<evidence type="ECO:0000313" key="3">
    <source>
        <dbReference type="Proteomes" id="UP001244011"/>
    </source>
</evidence>
<reference evidence="2" key="1">
    <citation type="submission" date="2023-06" db="EMBL/GenBank/DDBJ databases">
        <title>Genome-scale phylogeny and comparative genomics of the fungal order Sordariales.</title>
        <authorList>
            <consortium name="Lawrence Berkeley National Laboratory"/>
            <person name="Hensen N."/>
            <person name="Bonometti L."/>
            <person name="Westerberg I."/>
            <person name="Brannstrom I.O."/>
            <person name="Guillou S."/>
            <person name="Cros-Aarteil S."/>
            <person name="Calhoun S."/>
            <person name="Haridas S."/>
            <person name="Kuo A."/>
            <person name="Mondo S."/>
            <person name="Pangilinan J."/>
            <person name="Riley R."/>
            <person name="Labutti K."/>
            <person name="Andreopoulos B."/>
            <person name="Lipzen A."/>
            <person name="Chen C."/>
            <person name="Yanf M."/>
            <person name="Daum C."/>
            <person name="Ng V."/>
            <person name="Clum A."/>
            <person name="Steindorff A."/>
            <person name="Ohm R."/>
            <person name="Martin F."/>
            <person name="Silar P."/>
            <person name="Natvig D."/>
            <person name="Lalanne C."/>
            <person name="Gautier V."/>
            <person name="Ament-Velasquez S.L."/>
            <person name="Kruys A."/>
            <person name="Hutchinson M.I."/>
            <person name="Powell A.J."/>
            <person name="Barry K."/>
            <person name="Miller A.N."/>
            <person name="Grigoriev I.V."/>
            <person name="Debuchy R."/>
            <person name="Gladieux P."/>
            <person name="Thoren M.H."/>
            <person name="Johannesson H."/>
        </authorList>
    </citation>
    <scope>NUCLEOTIDE SEQUENCE</scope>
    <source>
        <strain evidence="2">8032-3</strain>
    </source>
</reference>
<protein>
    <submittedName>
        <fullName evidence="2">Uncharacterized protein</fullName>
    </submittedName>
</protein>
<name>A0AAJ0FHV5_9PEZI</name>
<feature type="region of interest" description="Disordered" evidence="1">
    <location>
        <begin position="480"/>
        <end position="544"/>
    </location>
</feature>
<sequence>MPDEPKRVAHYPLDIPLPFERYEHRRLGARDIMVNRIMTDFMNPSRVKGRIYDESIAYRSDREFTLIRAEDDELGLDLQVLRRMLFTSHAHHPKFPDKPVVSYIWCPDHMSIHAVFGGQSITPPSFGDQILDLVQRYYFETDDSAVRLWIERVRPPRLTAGPSQSVSNPRNPRSRRRVVGEFNELVKQQRSRETKQWWVEHIEHLRSFRGQVSIQDEYPLYDGGSFLPTLRQPMYRESNGEHGSRSSWKGSHWALSSGRPSCLTQPSPTLERSPFMRFILQANRADSIVGSLRPCKKTRLALDLNTGRGMKGNSIWATASSGKTNGCTTHWDEQPRGRSVQRHRRATSEPPPGSFAIANLPSVGNNYALVKSLQVIFPRMKLSQLDRRSRRRSLSRTRVAEMFDWDLDLDEAKPATPESRGATKADRQNAKEQDNNNNNNPTPDAPVSSRRKPKIPRPCDNCGETSHTIRTCTAPCGHCGAPNPRNIRPRSPTLRFIGYSSGSGSSSEDDDSDNNNNNNNHARKPPTGRPPKGTRRHNNPHLAPSCPLPRASRCKCVPFPTFHASSRCAVSCSRACGGNGPPGSFGHRNAMTCRSRCCMCGIRGSHSGRECRLRACRCGGAHLGQDCRWLVDCPAEGCDRFLCGVHCGRCGGKGPFVGRRCAACRGEEVVGEGVGGEGKGGRRRGRRGKAKEDAESGEKMAGQTAVTEDGGGVKESCGVKEDSGYKSLFGP</sequence>
<dbReference type="RefSeq" id="XP_060284345.1">
    <property type="nucleotide sequence ID" value="XM_060429866.1"/>
</dbReference>
<evidence type="ECO:0000256" key="1">
    <source>
        <dbReference type="SAM" id="MobiDB-lite"/>
    </source>
</evidence>
<comment type="caution">
    <text evidence="2">The sequence shown here is derived from an EMBL/GenBank/DDBJ whole genome shotgun (WGS) entry which is preliminary data.</text>
</comment>
<gene>
    <name evidence="2" type="ORF">QBC33DRAFT_558299</name>
</gene>
<feature type="region of interest" description="Disordered" evidence="1">
    <location>
        <begin position="412"/>
        <end position="462"/>
    </location>
</feature>
<feature type="compositionally biased region" description="Basic residues" evidence="1">
    <location>
        <begin position="521"/>
        <end position="539"/>
    </location>
</feature>
<dbReference type="Proteomes" id="UP001244011">
    <property type="component" value="Unassembled WGS sequence"/>
</dbReference>
<proteinExistence type="predicted"/>
<dbReference type="EMBL" id="MU839006">
    <property type="protein sequence ID" value="KAK1768132.1"/>
    <property type="molecule type" value="Genomic_DNA"/>
</dbReference>
<organism evidence="2 3">
    <name type="scientific">Phialemonium atrogriseum</name>
    <dbReference type="NCBI Taxonomy" id="1093897"/>
    <lineage>
        <taxon>Eukaryota</taxon>
        <taxon>Fungi</taxon>
        <taxon>Dikarya</taxon>
        <taxon>Ascomycota</taxon>
        <taxon>Pezizomycotina</taxon>
        <taxon>Sordariomycetes</taxon>
        <taxon>Sordariomycetidae</taxon>
        <taxon>Cephalothecales</taxon>
        <taxon>Cephalothecaceae</taxon>
        <taxon>Phialemonium</taxon>
    </lineage>
</organism>